<dbReference type="AlphaFoldDB" id="A0A8X6R932"/>
<evidence type="ECO:0000313" key="1">
    <source>
        <dbReference type="EMBL" id="GFX90395.1"/>
    </source>
</evidence>
<protein>
    <submittedName>
        <fullName evidence="1">Uncharacterized protein</fullName>
    </submittedName>
</protein>
<organism evidence="1 2">
    <name type="scientific">Trichonephila clavipes</name>
    <name type="common">Golden silk orbweaver</name>
    <name type="synonym">Nephila clavipes</name>
    <dbReference type="NCBI Taxonomy" id="2585209"/>
    <lineage>
        <taxon>Eukaryota</taxon>
        <taxon>Metazoa</taxon>
        <taxon>Ecdysozoa</taxon>
        <taxon>Arthropoda</taxon>
        <taxon>Chelicerata</taxon>
        <taxon>Arachnida</taxon>
        <taxon>Araneae</taxon>
        <taxon>Araneomorphae</taxon>
        <taxon>Entelegynae</taxon>
        <taxon>Araneoidea</taxon>
        <taxon>Nephilidae</taxon>
        <taxon>Trichonephila</taxon>
    </lineage>
</organism>
<gene>
    <name evidence="1" type="ORF">TNCV_5067821</name>
</gene>
<evidence type="ECO:0000313" key="2">
    <source>
        <dbReference type="Proteomes" id="UP000887159"/>
    </source>
</evidence>
<accession>A0A8X6R932</accession>
<dbReference type="EMBL" id="BMAU01021098">
    <property type="protein sequence ID" value="GFX90395.1"/>
    <property type="molecule type" value="Genomic_DNA"/>
</dbReference>
<reference evidence="1" key="1">
    <citation type="submission" date="2020-08" db="EMBL/GenBank/DDBJ databases">
        <title>Multicomponent nature underlies the extraordinary mechanical properties of spider dragline silk.</title>
        <authorList>
            <person name="Kono N."/>
            <person name="Nakamura H."/>
            <person name="Mori M."/>
            <person name="Yoshida Y."/>
            <person name="Ohtoshi R."/>
            <person name="Malay A.D."/>
            <person name="Moran D.A.P."/>
            <person name="Tomita M."/>
            <person name="Numata K."/>
            <person name="Arakawa K."/>
        </authorList>
    </citation>
    <scope>NUCLEOTIDE SEQUENCE</scope>
</reference>
<proteinExistence type="predicted"/>
<comment type="caution">
    <text evidence="1">The sequence shown here is derived from an EMBL/GenBank/DDBJ whole genome shotgun (WGS) entry which is preliminary data.</text>
</comment>
<name>A0A8X6R932_TRICX</name>
<sequence>MTLPKSSHFNILYESLPNGYFSPVMEYASSENRMDALLNLLGINGYSVEEVNHIPPVVTSLCLVSSLLWAFIL</sequence>
<keyword evidence="2" id="KW-1185">Reference proteome</keyword>
<dbReference type="Proteomes" id="UP000887159">
    <property type="component" value="Unassembled WGS sequence"/>
</dbReference>